<evidence type="ECO:0000313" key="8">
    <source>
        <dbReference type="Proteomes" id="UP001151287"/>
    </source>
</evidence>
<dbReference type="Gene3D" id="3.30.200.20">
    <property type="entry name" value="Phosphorylase Kinase, domain 1"/>
    <property type="match status" value="1"/>
</dbReference>
<evidence type="ECO:0000313" key="7">
    <source>
        <dbReference type="EMBL" id="KAJ1697978.1"/>
    </source>
</evidence>
<organism evidence="7 8">
    <name type="scientific">Rhynchospora breviuscula</name>
    <dbReference type="NCBI Taxonomy" id="2022672"/>
    <lineage>
        <taxon>Eukaryota</taxon>
        <taxon>Viridiplantae</taxon>
        <taxon>Streptophyta</taxon>
        <taxon>Embryophyta</taxon>
        <taxon>Tracheophyta</taxon>
        <taxon>Spermatophyta</taxon>
        <taxon>Magnoliopsida</taxon>
        <taxon>Liliopsida</taxon>
        <taxon>Poales</taxon>
        <taxon>Cyperaceae</taxon>
        <taxon>Cyperoideae</taxon>
        <taxon>Rhynchosporeae</taxon>
        <taxon>Rhynchospora</taxon>
    </lineage>
</organism>
<dbReference type="OrthoDB" id="4062651at2759"/>
<gene>
    <name evidence="7" type="ORF">LUZ63_006490</name>
</gene>
<keyword evidence="8" id="KW-1185">Reference proteome</keyword>
<dbReference type="SMART" id="SM00220">
    <property type="entry name" value="S_TKc"/>
    <property type="match status" value="1"/>
</dbReference>
<dbReference type="CDD" id="cd14066">
    <property type="entry name" value="STKc_IRAK"/>
    <property type="match status" value="1"/>
</dbReference>
<evidence type="ECO:0000256" key="3">
    <source>
        <dbReference type="ARBA" id="ARBA00022777"/>
    </source>
</evidence>
<keyword evidence="1" id="KW-0808">Transferase</keyword>
<dbReference type="InterPro" id="IPR008271">
    <property type="entry name" value="Ser/Thr_kinase_AS"/>
</dbReference>
<evidence type="ECO:0000256" key="5">
    <source>
        <dbReference type="PROSITE-ProRule" id="PRU10141"/>
    </source>
</evidence>
<dbReference type="EMBL" id="JAMQYH010000002">
    <property type="protein sequence ID" value="KAJ1697978.1"/>
    <property type="molecule type" value="Genomic_DNA"/>
</dbReference>
<dbReference type="SUPFAM" id="SSF56112">
    <property type="entry name" value="Protein kinase-like (PK-like)"/>
    <property type="match status" value="1"/>
</dbReference>
<dbReference type="Proteomes" id="UP001151287">
    <property type="component" value="Unassembled WGS sequence"/>
</dbReference>
<dbReference type="PANTHER" id="PTHR47987">
    <property type="entry name" value="OS08G0249100 PROTEIN"/>
    <property type="match status" value="1"/>
</dbReference>
<sequence>MEIMEESEPGSRIVVGISLNAQASAELLSWVIRVIAKPWDTIVAIHILVCKEERKLHSDEKRKLRKAKAFVISLLGDFVRMSQANQVMLEGNVGVSSSIGRGLAQEAALSEAKFLIIGTSRNSNQKFFEITSHCFIYAPKSCSVVTVRTENIELHDLRSGIGKFEEEDNLSSSSKWHNKEKHHLFKSQSIIQKIFKAYSKKEKNHSLSKSMSMSEKSSPKAVLDGIEVSSQQATNVTFSSPSSNSSSINRSNIWRRLSFVKGLLPSIFALEGSTMKEGDAGSNYTDDQKPLWRCFGYDEISVATDNFNPENMVGRGGYAEVYKGTLSDGQTVAIKRLAKAKANENKESEFLTEFGILGHVCHPNTAYLVGCCIENGLYLIFDFCPNGTLASALHGKSGVFLDWPARYKITVGIARGLHYLHKCCRHRIIHRDIKASNVLLGEDFEPQISDFGLAKWLPKHWSHHSVLPIEGTFGYLAPEYFMHGVIDEKTDVFAFGVLLLEIVSGRRPVDCSKQSLLQWAKPLLEAGKIYELIDPVLGDNYDENQLKRLVQIASHCIRQPSIWRPSMSEVLNVLSESDDLRESQRWKILEQEIDEADDDSSVLTEFTLPY</sequence>
<dbReference type="PANTHER" id="PTHR47987:SF3">
    <property type="entry name" value="OS08G0249100 PROTEIN"/>
    <property type="match status" value="1"/>
</dbReference>
<dbReference type="InterPro" id="IPR046958">
    <property type="entry name" value="RBK1/2/STUNTED"/>
</dbReference>
<dbReference type="PROSITE" id="PS50011">
    <property type="entry name" value="PROTEIN_KINASE_DOM"/>
    <property type="match status" value="1"/>
</dbReference>
<dbReference type="Pfam" id="PF00069">
    <property type="entry name" value="Pkinase"/>
    <property type="match status" value="1"/>
</dbReference>
<keyword evidence="4 5" id="KW-0067">ATP-binding</keyword>
<dbReference type="PROSITE" id="PS00107">
    <property type="entry name" value="PROTEIN_KINASE_ATP"/>
    <property type="match status" value="1"/>
</dbReference>
<dbReference type="PROSITE" id="PS00108">
    <property type="entry name" value="PROTEIN_KINASE_ST"/>
    <property type="match status" value="1"/>
</dbReference>
<accession>A0A9Q0HU66</accession>
<feature type="domain" description="Protein kinase" evidence="6">
    <location>
        <begin position="307"/>
        <end position="580"/>
    </location>
</feature>
<dbReference type="InterPro" id="IPR011009">
    <property type="entry name" value="Kinase-like_dom_sf"/>
</dbReference>
<dbReference type="InterPro" id="IPR000719">
    <property type="entry name" value="Prot_kinase_dom"/>
</dbReference>
<dbReference type="Gene3D" id="1.10.510.10">
    <property type="entry name" value="Transferase(Phosphotransferase) domain 1"/>
    <property type="match status" value="1"/>
</dbReference>
<name>A0A9Q0HU66_9POAL</name>
<proteinExistence type="predicted"/>
<dbReference type="FunFam" id="3.30.200.20:FF:000325">
    <property type="entry name" value="Putative receptor-like serine/threonine-protein kinase"/>
    <property type="match status" value="1"/>
</dbReference>
<evidence type="ECO:0000256" key="4">
    <source>
        <dbReference type="ARBA" id="ARBA00022840"/>
    </source>
</evidence>
<comment type="caution">
    <text evidence="7">The sequence shown here is derived from an EMBL/GenBank/DDBJ whole genome shotgun (WGS) entry which is preliminary data.</text>
</comment>
<protein>
    <recommendedName>
        <fullName evidence="6">Protein kinase domain-containing protein</fullName>
    </recommendedName>
</protein>
<dbReference type="InterPro" id="IPR017441">
    <property type="entry name" value="Protein_kinase_ATP_BS"/>
</dbReference>
<dbReference type="GO" id="GO:0004672">
    <property type="term" value="F:protein kinase activity"/>
    <property type="evidence" value="ECO:0007669"/>
    <property type="project" value="InterPro"/>
</dbReference>
<dbReference type="AlphaFoldDB" id="A0A9Q0HU66"/>
<keyword evidence="2 5" id="KW-0547">Nucleotide-binding</keyword>
<keyword evidence="3" id="KW-0418">Kinase</keyword>
<reference evidence="7" key="1">
    <citation type="journal article" date="2022" name="Cell">
        <title>Repeat-based holocentromeres influence genome architecture and karyotype evolution.</title>
        <authorList>
            <person name="Hofstatter P.G."/>
            <person name="Thangavel G."/>
            <person name="Lux T."/>
            <person name="Neumann P."/>
            <person name="Vondrak T."/>
            <person name="Novak P."/>
            <person name="Zhang M."/>
            <person name="Costa L."/>
            <person name="Castellani M."/>
            <person name="Scott A."/>
            <person name="Toegelov H."/>
            <person name="Fuchs J."/>
            <person name="Mata-Sucre Y."/>
            <person name="Dias Y."/>
            <person name="Vanzela A.L.L."/>
            <person name="Huettel B."/>
            <person name="Almeida C.C.S."/>
            <person name="Simkova H."/>
            <person name="Souza G."/>
            <person name="Pedrosa-Harand A."/>
            <person name="Macas J."/>
            <person name="Mayer K.F.X."/>
            <person name="Houben A."/>
            <person name="Marques A."/>
        </authorList>
    </citation>
    <scope>NUCLEOTIDE SEQUENCE</scope>
    <source>
        <strain evidence="7">RhyBre1mFocal</strain>
    </source>
</reference>
<evidence type="ECO:0000256" key="1">
    <source>
        <dbReference type="ARBA" id="ARBA00022679"/>
    </source>
</evidence>
<dbReference type="GO" id="GO:0005524">
    <property type="term" value="F:ATP binding"/>
    <property type="evidence" value="ECO:0007669"/>
    <property type="project" value="UniProtKB-UniRule"/>
</dbReference>
<evidence type="ECO:0000259" key="6">
    <source>
        <dbReference type="PROSITE" id="PS50011"/>
    </source>
</evidence>
<dbReference type="FunFam" id="1.10.510.10:FF:000412">
    <property type="entry name" value="Probable receptor-like serine/threonine-protein kinase At5g57670"/>
    <property type="match status" value="1"/>
</dbReference>
<feature type="binding site" evidence="5">
    <location>
        <position position="335"/>
    </location>
    <ligand>
        <name>ATP</name>
        <dbReference type="ChEBI" id="CHEBI:30616"/>
    </ligand>
</feature>
<evidence type="ECO:0000256" key="2">
    <source>
        <dbReference type="ARBA" id="ARBA00022741"/>
    </source>
</evidence>